<evidence type="ECO:0000313" key="2">
    <source>
        <dbReference type="Proteomes" id="UP001362999"/>
    </source>
</evidence>
<protein>
    <submittedName>
        <fullName evidence="1">Uncharacterized protein</fullName>
    </submittedName>
</protein>
<name>A0AAW0BFA8_9AGAR</name>
<comment type="caution">
    <text evidence="1">The sequence shown here is derived from an EMBL/GenBank/DDBJ whole genome shotgun (WGS) entry which is preliminary data.</text>
</comment>
<dbReference type="AlphaFoldDB" id="A0AAW0BFA8"/>
<organism evidence="1 2">
    <name type="scientific">Favolaschia claudopus</name>
    <dbReference type="NCBI Taxonomy" id="2862362"/>
    <lineage>
        <taxon>Eukaryota</taxon>
        <taxon>Fungi</taxon>
        <taxon>Dikarya</taxon>
        <taxon>Basidiomycota</taxon>
        <taxon>Agaricomycotina</taxon>
        <taxon>Agaricomycetes</taxon>
        <taxon>Agaricomycetidae</taxon>
        <taxon>Agaricales</taxon>
        <taxon>Marasmiineae</taxon>
        <taxon>Mycenaceae</taxon>
        <taxon>Favolaschia</taxon>
    </lineage>
</organism>
<keyword evidence="2" id="KW-1185">Reference proteome</keyword>
<gene>
    <name evidence="1" type="ORF">R3P38DRAFT_3193730</name>
</gene>
<evidence type="ECO:0000313" key="1">
    <source>
        <dbReference type="EMBL" id="KAK7024812.1"/>
    </source>
</evidence>
<reference evidence="1 2" key="1">
    <citation type="journal article" date="2024" name="J Genomics">
        <title>Draft genome sequencing and assembly of Favolaschia claudopus CIRM-BRFM 2984 isolated from oak limbs.</title>
        <authorList>
            <person name="Navarro D."/>
            <person name="Drula E."/>
            <person name="Chaduli D."/>
            <person name="Cazenave R."/>
            <person name="Ahrendt S."/>
            <person name="Wang J."/>
            <person name="Lipzen A."/>
            <person name="Daum C."/>
            <person name="Barry K."/>
            <person name="Grigoriev I.V."/>
            <person name="Favel A."/>
            <person name="Rosso M.N."/>
            <person name="Martin F."/>
        </authorList>
    </citation>
    <scope>NUCLEOTIDE SEQUENCE [LARGE SCALE GENOMIC DNA]</scope>
    <source>
        <strain evidence="1 2">CIRM-BRFM 2984</strain>
    </source>
</reference>
<dbReference type="Proteomes" id="UP001362999">
    <property type="component" value="Unassembled WGS sequence"/>
</dbReference>
<proteinExistence type="predicted"/>
<sequence>MSLSTPPHSLQILPQRLSLQKFQADADSFTLLYDEMDELRPVEDYSSTAANTVYPAGGPEGWLGVYSTRQSRKSMSKGFVVVDSTTCIQRLRWHSPSPTHPCPPFASQSWSSSHLLDTSYLDVRRDSPTRIRRFPHRQPFERRVSAQCTGYAVPSSVVDGGVDRGKAKLPSAPLAAHTIDQSVDGAWSKAFYAMCDVRVSFTPPTLVFGGTQGVGTPCARSSFRLRGIRPSMMISSSSTWMGETWGLEGWFSWGGGMGCLRGCRECGFDRTLHLIIEASSASAHQATRTAARLYAPALQRTSRGALVDSAVLSALRLVADGYAGGRARIEVTFPATPPFNFHDHDHSRPTFAASYRLDRLRVHARHDPQAEHRVLDFILGTATRPPVLAHSTPGRNKHLLAPFMAHSTSTASTRLNEHPRDAHVYIFTRVRSPLGEISLEKSAHCAVSFAVVPWPLRDHSFSSIALESES</sequence>
<accession>A0AAW0BFA8</accession>
<dbReference type="EMBL" id="JAWWNJ010000034">
    <property type="protein sequence ID" value="KAK7024812.1"/>
    <property type="molecule type" value="Genomic_DNA"/>
</dbReference>